<accession>A0AA34TIY7</accession>
<protein>
    <recommendedName>
        <fullName evidence="3">Type II toxin-antitoxin system MqsR family toxin</fullName>
    </recommendedName>
</protein>
<dbReference type="EMBL" id="CP015901">
    <property type="protein sequence ID" value="ARE23291.1"/>
    <property type="molecule type" value="Genomic_DNA"/>
</dbReference>
<proteinExistence type="predicted"/>
<reference evidence="1 2" key="1">
    <citation type="journal article" date="2017" name="BMC Genomics">
        <title>Comparative and functional genomics of the Lactococcus lactis taxon; insights into evolution and niche adaptation.</title>
        <authorList>
            <person name="Kelleher P."/>
            <person name="Bottacini F."/>
            <person name="Mahony J."/>
            <person name="Kilcawley K.N."/>
            <person name="van Sinderen D."/>
        </authorList>
    </citation>
    <scope>NUCLEOTIDE SEQUENCE [LARGE SCALE GENOMIC DNA]</scope>
    <source>
        <strain evidence="1 2">JM3</strain>
    </source>
</reference>
<name>A0AA34TIY7_LACLC</name>
<evidence type="ECO:0000313" key="1">
    <source>
        <dbReference type="EMBL" id="ARE23291.1"/>
    </source>
</evidence>
<dbReference type="RefSeq" id="WP_011676067.1">
    <property type="nucleotide sequence ID" value="NZ_CP015901.2"/>
</dbReference>
<organism evidence="1 2">
    <name type="scientific">Lactococcus lactis subsp. cremoris</name>
    <name type="common">Streptococcus cremoris</name>
    <dbReference type="NCBI Taxonomy" id="1359"/>
    <lineage>
        <taxon>Bacteria</taxon>
        <taxon>Bacillati</taxon>
        <taxon>Bacillota</taxon>
        <taxon>Bacilli</taxon>
        <taxon>Lactobacillales</taxon>
        <taxon>Streptococcaceae</taxon>
        <taxon>Lactococcus</taxon>
    </lineage>
</organism>
<evidence type="ECO:0008006" key="3">
    <source>
        <dbReference type="Google" id="ProtNLM"/>
    </source>
</evidence>
<dbReference type="Proteomes" id="UP000192161">
    <property type="component" value="Chromosome"/>
</dbReference>
<dbReference type="AlphaFoldDB" id="A0AA34TIY7"/>
<evidence type="ECO:0000313" key="2">
    <source>
        <dbReference type="Proteomes" id="UP000192161"/>
    </source>
</evidence>
<gene>
    <name evidence="1" type="ORF">LLJM3_1092</name>
</gene>
<sequence>MLNLEIPNDALVMLQKLMDENKFEFAPRSKSHVISSLAKVIIENLTINDFKEFGFDHNGSRDLVFIFISDDDVQYYIKFKFLNNGEIVKFISFHEVEYK</sequence>